<dbReference type="Proteomes" id="UP000054516">
    <property type="component" value="Unassembled WGS sequence"/>
</dbReference>
<feature type="compositionally biased region" description="Low complexity" evidence="1">
    <location>
        <begin position="38"/>
        <end position="51"/>
    </location>
</feature>
<dbReference type="EMBL" id="DF977476">
    <property type="protein sequence ID" value="GAP92042.1"/>
    <property type="molecule type" value="Genomic_DNA"/>
</dbReference>
<keyword evidence="4" id="KW-1185">Reference proteome</keyword>
<dbReference type="Pfam" id="PF20516">
    <property type="entry name" value="PDDEXK_12"/>
    <property type="match status" value="1"/>
</dbReference>
<sequence>MPRTPSPTKRRRREGTEDDNNNDEARNDATPRPTLLPTRHSSSSRDNTSSDANNQPFSAQEHVSVSRTSSQSMRSSRSSQSSRSQLSPIKRDLAMRFARDLPIQYRSISNAPDHIQPLVEQVVDLESKQGILPGCLRTTLQAYRSPSEPIRDYMFDDLQGDQGPEVDMRTLDRELERLLEIRDNTQECNSRARVFHEVEWNETVHSPMLRLVTKRITTLACRNLTQTSVSSRWANPEFQDSRINYGIFIAPDSHSDLYRSMVTYIQERRDATGAELGQINPLVDIDIDRPLAIAVETKRLATGVEKANTQLASFGRCILRFQHDITAFRADTPSASSTSKSNNSSHAFVLPLLTVIGSAWEVDFMVHEKNLAVIYGPISLGSTQTLTNCYRLYRSLGVLFQWAHQHCVEWWTAILQST</sequence>
<feature type="region of interest" description="Disordered" evidence="1">
    <location>
        <begin position="1"/>
        <end position="89"/>
    </location>
</feature>
<gene>
    <name evidence="3" type="ORF">SAMD00023353_3100330</name>
</gene>
<evidence type="ECO:0000313" key="3">
    <source>
        <dbReference type="EMBL" id="GAP92042.1"/>
    </source>
</evidence>
<dbReference type="InterPro" id="IPR046797">
    <property type="entry name" value="PDDEXK_12"/>
</dbReference>
<proteinExistence type="predicted"/>
<dbReference type="AlphaFoldDB" id="A0A1W2TTY4"/>
<evidence type="ECO:0000259" key="2">
    <source>
        <dbReference type="Pfam" id="PF20516"/>
    </source>
</evidence>
<evidence type="ECO:0000313" key="4">
    <source>
        <dbReference type="Proteomes" id="UP000054516"/>
    </source>
</evidence>
<name>A0A1W2TTY4_ROSNE</name>
<organism evidence="3">
    <name type="scientific">Rosellinia necatrix</name>
    <name type="common">White root-rot fungus</name>
    <dbReference type="NCBI Taxonomy" id="77044"/>
    <lineage>
        <taxon>Eukaryota</taxon>
        <taxon>Fungi</taxon>
        <taxon>Dikarya</taxon>
        <taxon>Ascomycota</taxon>
        <taxon>Pezizomycotina</taxon>
        <taxon>Sordariomycetes</taxon>
        <taxon>Xylariomycetidae</taxon>
        <taxon>Xylariales</taxon>
        <taxon>Xylariaceae</taxon>
        <taxon>Rosellinia</taxon>
    </lineage>
</organism>
<reference evidence="3" key="1">
    <citation type="submission" date="2016-03" db="EMBL/GenBank/DDBJ databases">
        <title>Draft genome sequence of Rosellinia necatrix.</title>
        <authorList>
            <person name="Kanematsu S."/>
        </authorList>
    </citation>
    <scope>NUCLEOTIDE SEQUENCE [LARGE SCALE GENOMIC DNA]</scope>
    <source>
        <strain evidence="3">W97</strain>
    </source>
</reference>
<evidence type="ECO:0000256" key="1">
    <source>
        <dbReference type="SAM" id="MobiDB-lite"/>
    </source>
</evidence>
<feature type="domain" description="PD-(D/E)XK nuclease-like" evidence="2">
    <location>
        <begin position="153"/>
        <end position="406"/>
    </location>
</feature>
<feature type="compositionally biased region" description="Low complexity" evidence="1">
    <location>
        <begin position="65"/>
        <end position="87"/>
    </location>
</feature>
<protein>
    <submittedName>
        <fullName evidence="3">Putative L-aminoadipate-semialdehyde dehydrogenase</fullName>
    </submittedName>
</protein>
<accession>A0A1W2TTY4</accession>
<feature type="compositionally biased region" description="Polar residues" evidence="1">
    <location>
        <begin position="52"/>
        <end position="63"/>
    </location>
</feature>
<dbReference type="OrthoDB" id="4161186at2759"/>